<evidence type="ECO:0000256" key="6">
    <source>
        <dbReference type="PROSITE-ProRule" id="PRU01023"/>
    </source>
</evidence>
<evidence type="ECO:0000256" key="2">
    <source>
        <dbReference type="ARBA" id="ARBA00022603"/>
    </source>
</evidence>
<dbReference type="Gene3D" id="3.30.70.1170">
    <property type="entry name" value="Sun protein, domain 3"/>
    <property type="match status" value="1"/>
</dbReference>
<dbReference type="InterPro" id="IPR049560">
    <property type="entry name" value="MeTrfase_RsmB-F_NOP2_cat"/>
</dbReference>
<keyword evidence="9" id="KW-1185">Reference proteome</keyword>
<feature type="binding site" evidence="6">
    <location>
        <position position="175"/>
    </location>
    <ligand>
        <name>S-adenosyl-L-methionine</name>
        <dbReference type="ChEBI" id="CHEBI:59789"/>
    </ligand>
</feature>
<feature type="active site" description="Nucleophile" evidence="6">
    <location>
        <position position="228"/>
    </location>
</feature>
<gene>
    <name evidence="8" type="ORF">LX69_01337</name>
</gene>
<keyword evidence="2 6" id="KW-0489">Methyltransferase</keyword>
<dbReference type="Pfam" id="PF01189">
    <property type="entry name" value="Methyltr_RsmB-F"/>
    <property type="match status" value="1"/>
</dbReference>
<feature type="domain" description="SAM-dependent MTase RsmB/NOP-type" evidence="7">
    <location>
        <begin position="1"/>
        <end position="292"/>
    </location>
</feature>
<dbReference type="InterPro" id="IPR027391">
    <property type="entry name" value="Nol1_Nop2_Fmu_2"/>
</dbReference>
<dbReference type="InterPro" id="IPR031341">
    <property type="entry name" value="Methyltr_RsmF_N"/>
</dbReference>
<feature type="binding site" evidence="6">
    <location>
        <position position="131"/>
    </location>
    <ligand>
        <name>S-adenosyl-L-methionine</name>
        <dbReference type="ChEBI" id="CHEBI:59789"/>
    </ligand>
</feature>
<dbReference type="Gene3D" id="3.40.50.150">
    <property type="entry name" value="Vaccinia Virus protein VP39"/>
    <property type="match status" value="1"/>
</dbReference>
<dbReference type="InterPro" id="IPR023267">
    <property type="entry name" value="RCMT"/>
</dbReference>
<dbReference type="InterPro" id="IPR001678">
    <property type="entry name" value="MeTrfase_RsmB-F_NOP2_dom"/>
</dbReference>
<dbReference type="RefSeq" id="WP_111445035.1">
    <property type="nucleotide sequence ID" value="NZ_QKZK01000008.1"/>
</dbReference>
<evidence type="ECO:0000313" key="8">
    <source>
        <dbReference type="EMBL" id="PZX17924.1"/>
    </source>
</evidence>
<dbReference type="Gene3D" id="2.30.130.60">
    <property type="match status" value="1"/>
</dbReference>
<reference evidence="8 9" key="1">
    <citation type="submission" date="2018-06" db="EMBL/GenBank/DDBJ databases">
        <title>Genomic Encyclopedia of Archaeal and Bacterial Type Strains, Phase II (KMG-II): from individual species to whole genera.</title>
        <authorList>
            <person name="Goeker M."/>
        </authorList>
    </citation>
    <scope>NUCLEOTIDE SEQUENCE [LARGE SCALE GENOMIC DNA]</scope>
    <source>
        <strain evidence="8 9">DSM 6779</strain>
    </source>
</reference>
<protein>
    <submittedName>
        <fullName evidence="8">16S rRNA C967 or C1407 C5-methylase (RsmB/RsmF family)</fullName>
    </submittedName>
</protein>
<comment type="caution">
    <text evidence="6">Lacks conserved residue(s) required for the propagation of feature annotation.</text>
</comment>
<evidence type="ECO:0000256" key="1">
    <source>
        <dbReference type="ARBA" id="ARBA00022490"/>
    </source>
</evidence>
<dbReference type="PANTHER" id="PTHR22807">
    <property type="entry name" value="NOP2 YEAST -RELATED NOL1/NOP2/FMU SUN DOMAIN-CONTAINING"/>
    <property type="match status" value="1"/>
</dbReference>
<dbReference type="PROSITE" id="PS51686">
    <property type="entry name" value="SAM_MT_RSMB_NOP"/>
    <property type="match status" value="1"/>
</dbReference>
<dbReference type="GO" id="GO:0008173">
    <property type="term" value="F:RNA methyltransferase activity"/>
    <property type="evidence" value="ECO:0007669"/>
    <property type="project" value="InterPro"/>
</dbReference>
<dbReference type="Proteomes" id="UP000249239">
    <property type="component" value="Unassembled WGS sequence"/>
</dbReference>
<dbReference type="Pfam" id="PF17125">
    <property type="entry name" value="Methyltr_RsmF_N"/>
    <property type="match status" value="1"/>
</dbReference>
<dbReference type="PANTHER" id="PTHR22807:SF30">
    <property type="entry name" value="28S RRNA (CYTOSINE(4447)-C(5))-METHYLTRANSFERASE-RELATED"/>
    <property type="match status" value="1"/>
</dbReference>
<dbReference type="OrthoDB" id="9810297at2"/>
<dbReference type="SUPFAM" id="SSF53335">
    <property type="entry name" value="S-adenosyl-L-methionine-dependent methyltransferases"/>
    <property type="match status" value="1"/>
</dbReference>
<keyword evidence="1" id="KW-0963">Cytoplasm</keyword>
<keyword evidence="4 6" id="KW-0949">S-adenosyl-L-methionine</keyword>
<dbReference type="EMBL" id="QKZK01000008">
    <property type="protein sequence ID" value="PZX17924.1"/>
    <property type="molecule type" value="Genomic_DNA"/>
</dbReference>
<dbReference type="GO" id="GO:0003723">
    <property type="term" value="F:RNA binding"/>
    <property type="evidence" value="ECO:0007669"/>
    <property type="project" value="UniProtKB-UniRule"/>
</dbReference>
<evidence type="ECO:0000259" key="7">
    <source>
        <dbReference type="PROSITE" id="PS51686"/>
    </source>
</evidence>
<dbReference type="PRINTS" id="PR02008">
    <property type="entry name" value="RCMTFAMILY"/>
</dbReference>
<organism evidence="8 9">
    <name type="scientific">Breznakibacter xylanolyticus</name>
    <dbReference type="NCBI Taxonomy" id="990"/>
    <lineage>
        <taxon>Bacteria</taxon>
        <taxon>Pseudomonadati</taxon>
        <taxon>Bacteroidota</taxon>
        <taxon>Bacteroidia</taxon>
        <taxon>Marinilabiliales</taxon>
        <taxon>Marinilabiliaceae</taxon>
        <taxon>Breznakibacter</taxon>
    </lineage>
</organism>
<evidence type="ECO:0000256" key="4">
    <source>
        <dbReference type="ARBA" id="ARBA00022691"/>
    </source>
</evidence>
<keyword evidence="3 6" id="KW-0808">Transferase</keyword>
<evidence type="ECO:0000256" key="3">
    <source>
        <dbReference type="ARBA" id="ARBA00022679"/>
    </source>
</evidence>
<dbReference type="Pfam" id="PF13636">
    <property type="entry name" value="Methyltranf_PUA"/>
    <property type="match status" value="1"/>
</dbReference>
<feature type="binding site" evidence="6">
    <location>
        <begin position="107"/>
        <end position="113"/>
    </location>
    <ligand>
        <name>S-adenosyl-L-methionine</name>
        <dbReference type="ChEBI" id="CHEBI:59789"/>
    </ligand>
</feature>
<comment type="caution">
    <text evidence="8">The sequence shown here is derived from an EMBL/GenBank/DDBJ whole genome shotgun (WGS) entry which is preliminary data.</text>
</comment>
<proteinExistence type="inferred from homology"/>
<accession>A0A2W7NMN3</accession>
<evidence type="ECO:0000313" key="9">
    <source>
        <dbReference type="Proteomes" id="UP000249239"/>
    </source>
</evidence>
<sequence length="446" mass="49422">MQLPVDFIARIQHQFPSDASQFLKALDTEAPVSVRVNPAKDAAVFTESLSVPWCEHGLYLPQRPIFTLDPLFHAGCYYPQEASSMFLWHVLNALPDLPADPVMLDLCAAPGGKSTLMASFLNGRGVLVANETVRLRANILMENMMKWGYGNILVSQSAPSAFSSVEALFDVVVVDAPCSGEGLFRKDLDARSEWSPENAAMCATRQQNILQHIWDALKPGGYLVYSTCTFNPAENQDNMNWLLKQYDASPVSIAVDDSWGVSPIPVGDGQGWAFYPHQARGEGFFIAVLQKEGNMHGAVKNKRSEKMVKAKVPQGILKGQDQYFMSTINQTIYALTHVPLMVYSRLASQVRFIHQGIGLGQLVRNDLVPHESLALSLDVVDDYSPIHELSVDEALHFLRGGTQLSVSDVTGWCRVAYYGVPLGWVKAVGNRVNNYYPKEWRIRMGG</sequence>
<name>A0A2W7NMN3_9BACT</name>
<dbReference type="CDD" id="cd02440">
    <property type="entry name" value="AdoMet_MTases"/>
    <property type="match status" value="1"/>
</dbReference>
<evidence type="ECO:0000256" key="5">
    <source>
        <dbReference type="ARBA" id="ARBA00022884"/>
    </source>
</evidence>
<dbReference type="GO" id="GO:0001510">
    <property type="term" value="P:RNA methylation"/>
    <property type="evidence" value="ECO:0007669"/>
    <property type="project" value="InterPro"/>
</dbReference>
<comment type="similarity">
    <text evidence="6">Belongs to the class I-like SAM-binding methyltransferase superfamily. RsmB/NOP family.</text>
</comment>
<dbReference type="InterPro" id="IPR029063">
    <property type="entry name" value="SAM-dependent_MTases_sf"/>
</dbReference>
<dbReference type="AlphaFoldDB" id="A0A2W7NMN3"/>
<keyword evidence="5 6" id="KW-0694">RNA-binding</keyword>